<evidence type="ECO:0000259" key="2">
    <source>
        <dbReference type="Pfam" id="PF04366"/>
    </source>
</evidence>
<evidence type="ECO:0000256" key="1">
    <source>
        <dbReference type="SAM" id="SignalP"/>
    </source>
</evidence>
<dbReference type="InterPro" id="IPR007461">
    <property type="entry name" value="Ysc84_actin-binding"/>
</dbReference>
<dbReference type="CDD" id="cd11524">
    <property type="entry name" value="SYLF"/>
    <property type="match status" value="1"/>
</dbReference>
<protein>
    <recommendedName>
        <fullName evidence="2">Ysc84 actin-binding domain-containing protein</fullName>
    </recommendedName>
</protein>
<dbReference type="EMBL" id="DTGT01000277">
    <property type="protein sequence ID" value="HGH61395.1"/>
    <property type="molecule type" value="Genomic_DNA"/>
</dbReference>
<dbReference type="InterPro" id="IPR051702">
    <property type="entry name" value="SH3_domain_YSC84-like"/>
</dbReference>
<dbReference type="GO" id="GO:0035091">
    <property type="term" value="F:phosphatidylinositol binding"/>
    <property type="evidence" value="ECO:0007669"/>
    <property type="project" value="TreeGrafter"/>
</dbReference>
<dbReference type="PANTHER" id="PTHR15629:SF2">
    <property type="entry name" value="SH3 DOMAIN-CONTAINING YSC84-LIKE PROTEIN 1"/>
    <property type="match status" value="1"/>
</dbReference>
<evidence type="ECO:0000313" key="3">
    <source>
        <dbReference type="EMBL" id="HGH61395.1"/>
    </source>
</evidence>
<dbReference type="PANTHER" id="PTHR15629">
    <property type="entry name" value="SH3YL1 PROTEIN"/>
    <property type="match status" value="1"/>
</dbReference>
<organism evidence="3">
    <name type="scientific">Desulfomonile tiedjei</name>
    <dbReference type="NCBI Taxonomy" id="2358"/>
    <lineage>
        <taxon>Bacteria</taxon>
        <taxon>Pseudomonadati</taxon>
        <taxon>Thermodesulfobacteriota</taxon>
        <taxon>Desulfomonilia</taxon>
        <taxon>Desulfomonilales</taxon>
        <taxon>Desulfomonilaceae</taxon>
        <taxon>Desulfomonile</taxon>
    </lineage>
</organism>
<feature type="domain" description="Ysc84 actin-binding" evidence="2">
    <location>
        <begin position="103"/>
        <end position="226"/>
    </location>
</feature>
<dbReference type="Pfam" id="PF04366">
    <property type="entry name" value="Ysc84"/>
    <property type="match status" value="1"/>
</dbReference>
<accession>A0A7C4EXW5</accession>
<keyword evidence="1" id="KW-0732">Signal</keyword>
<reference evidence="3" key="1">
    <citation type="journal article" date="2020" name="mSystems">
        <title>Genome- and Community-Level Interaction Insights into Carbon Utilization and Element Cycling Functions of Hydrothermarchaeota in Hydrothermal Sediment.</title>
        <authorList>
            <person name="Zhou Z."/>
            <person name="Liu Y."/>
            <person name="Xu W."/>
            <person name="Pan J."/>
            <person name="Luo Z.H."/>
            <person name="Li M."/>
        </authorList>
    </citation>
    <scope>NUCLEOTIDE SEQUENCE [LARGE SCALE GENOMIC DNA]</scope>
    <source>
        <strain evidence="3">SpSt-769</strain>
    </source>
</reference>
<feature type="signal peptide" evidence="1">
    <location>
        <begin position="1"/>
        <end position="21"/>
    </location>
</feature>
<feature type="chain" id="PRO_5027707706" description="Ysc84 actin-binding domain-containing protein" evidence="1">
    <location>
        <begin position="22"/>
        <end position="228"/>
    </location>
</feature>
<proteinExistence type="predicted"/>
<dbReference type="AlphaFoldDB" id="A0A7C4EXW5"/>
<name>A0A7C4EXW5_9BACT</name>
<comment type="caution">
    <text evidence="3">The sequence shown here is derived from an EMBL/GenBank/DDBJ whole genome shotgun (WGS) entry which is preliminary data.</text>
</comment>
<sequence length="228" mass="24715">MMHFKIVLSALLFLFTAFTSAGGQSLELENRLSQCIAMVTDMMTAPDSAVPKDLLKRSRAVILFPSVIKAGMGVGGQYGKGVVMRRDPQDGGWSPPVFLTLYGGSFGWQFGVQSVDLLLLVLNDVSLKNLFRDKFTIGADASIAAGPIGRDASAQTDFQLNAAILSYSRAKGLYIGISLKGAILEPDWEANELYYGSDLSIVDIFFKKVGQVSPQGEALMRLLQKYSS</sequence>
<gene>
    <name evidence="3" type="ORF">ENV54_08870</name>
</gene>